<evidence type="ECO:0000313" key="2">
    <source>
        <dbReference type="EMBL" id="VAX42720.1"/>
    </source>
</evidence>
<dbReference type="AlphaFoldDB" id="A0A3B1E2I6"/>
<reference evidence="2" key="1">
    <citation type="submission" date="2018-06" db="EMBL/GenBank/DDBJ databases">
        <authorList>
            <person name="Zhirakovskaya E."/>
        </authorList>
    </citation>
    <scope>NUCLEOTIDE SEQUENCE</scope>
</reference>
<accession>A0A3B1E2I6</accession>
<feature type="non-terminal residue" evidence="2">
    <location>
        <position position="1"/>
    </location>
</feature>
<evidence type="ECO:0000256" key="1">
    <source>
        <dbReference type="SAM" id="MobiDB-lite"/>
    </source>
</evidence>
<feature type="region of interest" description="Disordered" evidence="1">
    <location>
        <begin position="485"/>
        <end position="505"/>
    </location>
</feature>
<protein>
    <recommendedName>
        <fullName evidence="3">LptD C-terminal domain-containing protein</fullName>
    </recommendedName>
</protein>
<sequence>KDILGTGRNNLTPKTKNRGRFLLRHQQRMPNNIKLLAEAGIISDRNFQEQYNYNSFISEKDYETLLYLKQDIDNVSWNILARPQLNNFEYQTGWLPKGDLYVLSEPLLNGFATWSSHSSIGYGRLRNADVPTNPNDIFSPIPYMNNASGVVAMTRHGLVAPFNIGALNITPFAWGEAAYWGEDLTGNSLGRLAGSAGVRSSLSFWKVFPYVNSRILNLNGLAHKIRLEAEYSYTESSADLGRIAQYNEIDDNAQERFRTRLLTNTFGGVLPNTFNPRLFAVRTGAGSSITTPYNELINDQQVLRLAVRQRIQTKVGPPDRRRIKDWMTLDLEGAFFPDSGRDNFGEDIGLLNARYRWNVGDRTSLLADAYYDLFDNNQQLWSIGLVSQRSKRGSVYLGLRQVKGGNTPLKSQFAVASFSYAMSPKWVSTLATSYDLSEGKNRGQALTISRIGADFLFHFGFNYNESLKNTGIAFTIEPRLFGSSKGRNTSNPGGMNMGSLFGGGR</sequence>
<evidence type="ECO:0008006" key="3">
    <source>
        <dbReference type="Google" id="ProtNLM"/>
    </source>
</evidence>
<gene>
    <name evidence="2" type="ORF">MNBD_PLANCTO02-2563</name>
</gene>
<dbReference type="EMBL" id="UOGL01000683">
    <property type="protein sequence ID" value="VAX42720.1"/>
    <property type="molecule type" value="Genomic_DNA"/>
</dbReference>
<proteinExistence type="predicted"/>
<name>A0A3B1E2I6_9ZZZZ</name>
<organism evidence="2">
    <name type="scientific">hydrothermal vent metagenome</name>
    <dbReference type="NCBI Taxonomy" id="652676"/>
    <lineage>
        <taxon>unclassified sequences</taxon>
        <taxon>metagenomes</taxon>
        <taxon>ecological metagenomes</taxon>
    </lineage>
</organism>